<dbReference type="InterPro" id="IPR018490">
    <property type="entry name" value="cNMP-bd_dom_sf"/>
</dbReference>
<dbReference type="RefSeq" id="WP_109404170.1">
    <property type="nucleotide sequence ID" value="NZ_QFFG01000002.1"/>
</dbReference>
<evidence type="ECO:0000259" key="1">
    <source>
        <dbReference type="Pfam" id="PF00027"/>
    </source>
</evidence>
<feature type="domain" description="Cyclic nucleotide-binding" evidence="1">
    <location>
        <begin position="32"/>
        <end position="118"/>
    </location>
</feature>
<dbReference type="OrthoDB" id="1092431at2"/>
<dbReference type="SUPFAM" id="SSF51206">
    <property type="entry name" value="cAMP-binding domain-like"/>
    <property type="match status" value="1"/>
</dbReference>
<comment type="caution">
    <text evidence="2">The sequence shown here is derived from an EMBL/GenBank/DDBJ whole genome shotgun (WGS) entry which is preliminary data.</text>
</comment>
<dbReference type="AlphaFoldDB" id="A0A2U2JBX4"/>
<evidence type="ECO:0000313" key="3">
    <source>
        <dbReference type="Proteomes" id="UP000245670"/>
    </source>
</evidence>
<organism evidence="2 3">
    <name type="scientific">Polaribacter aquimarinus</name>
    <dbReference type="NCBI Taxonomy" id="2100726"/>
    <lineage>
        <taxon>Bacteria</taxon>
        <taxon>Pseudomonadati</taxon>
        <taxon>Bacteroidota</taxon>
        <taxon>Flavobacteriia</taxon>
        <taxon>Flavobacteriales</taxon>
        <taxon>Flavobacteriaceae</taxon>
    </lineage>
</organism>
<reference evidence="2 3" key="1">
    <citation type="submission" date="2018-05" db="EMBL/GenBank/DDBJ databases">
        <title>Polaribacter aquimarinus sp. nov., isolated from sediment in a sediment of sea.</title>
        <authorList>
            <person name="Lu D."/>
        </authorList>
    </citation>
    <scope>NUCLEOTIDE SEQUENCE [LARGE SCALE GENOMIC DNA]</scope>
    <source>
        <strain evidence="2 3">ZY113</strain>
    </source>
</reference>
<proteinExistence type="predicted"/>
<sequence length="192" mass="22790">MENQISIALEIFKNYALSEKEIRYINNRFEKIELKKGDILLTPNNNVTYQFYTYSGCLRSYFIQKSGKQSTIQFAIKDWWISDYTAFFTNQKSVMSLECLKDAVIYKVSKSDIDEVFDKIPRLESFFRKKLEKAFAGFQKRIIEYLSLSAKERYQKFRENYVEIEKCVKNYHIASYLGITTESLSRIRKSIS</sequence>
<accession>A0A2U2JBX4</accession>
<dbReference type="EMBL" id="QFFG01000002">
    <property type="protein sequence ID" value="PWG05838.1"/>
    <property type="molecule type" value="Genomic_DNA"/>
</dbReference>
<evidence type="ECO:0000313" key="2">
    <source>
        <dbReference type="EMBL" id="PWG05838.1"/>
    </source>
</evidence>
<keyword evidence="3" id="KW-1185">Reference proteome</keyword>
<gene>
    <name evidence="2" type="ORF">DIS07_05190</name>
</gene>
<protein>
    <recommendedName>
        <fullName evidence="1">Cyclic nucleotide-binding domain-containing protein</fullName>
    </recommendedName>
</protein>
<dbReference type="Proteomes" id="UP000245670">
    <property type="component" value="Unassembled WGS sequence"/>
</dbReference>
<dbReference type="Pfam" id="PF00027">
    <property type="entry name" value="cNMP_binding"/>
    <property type="match status" value="1"/>
</dbReference>
<dbReference type="InterPro" id="IPR000595">
    <property type="entry name" value="cNMP-bd_dom"/>
</dbReference>
<dbReference type="InterPro" id="IPR014710">
    <property type="entry name" value="RmlC-like_jellyroll"/>
</dbReference>
<name>A0A2U2JBX4_9FLAO</name>
<dbReference type="Gene3D" id="2.60.120.10">
    <property type="entry name" value="Jelly Rolls"/>
    <property type="match status" value="1"/>
</dbReference>